<evidence type="ECO:0000259" key="1">
    <source>
        <dbReference type="Pfam" id="PF04326"/>
    </source>
</evidence>
<dbReference type="Pfam" id="PF04326">
    <property type="entry name" value="SLFN_AlbA_2"/>
    <property type="match status" value="1"/>
</dbReference>
<sequence>MFTALHRSLGLPPSRLTDEILDQAIHAGVSESDDLDWKSDLPPQSGLAQTDVPKDIAAMANSGGGMIVYGVTEKQKAATGRRHIGDFTEDHERTFRRVAVTAITPPVFGLEILRLGEDPCAVAVIVPASVDGPHLIFRGEYFGAPIRNHADTEWMKERQIETMYRARFDERRRSSEAVDLLYAEQAAGKDTAQRAWVIAVAHPRIPGPLVRLRRDEARTIFQQAEKVSLSYSSNKAVHPLGNIDRLNPRPGLRRWVGPNNATSDRSLWREAWASAHHDGSITLTAVVGGHRKSSGAHFEGWEVEAQAVEAAIADFTALIRATATVLHHGEYDVSVGLAWTGEEHLKLLTVDGMGFTYDGVSTPLSHYSPVRSTVDAAVSDAAFHQQVHELAQDCVNQGGITHLHVIDEPPTEAEEG</sequence>
<evidence type="ECO:0000313" key="2">
    <source>
        <dbReference type="EMBL" id="RFZ32252.1"/>
    </source>
</evidence>
<dbReference type="RefSeq" id="WP_243703358.1">
    <property type="nucleotide sequence ID" value="NZ_PEDF01000212.1"/>
</dbReference>
<accession>A0A3E2MMY2</accession>
<feature type="domain" description="Schlafen AlbA-2" evidence="1">
    <location>
        <begin position="31"/>
        <end position="112"/>
    </location>
</feature>
<evidence type="ECO:0000313" key="3">
    <source>
        <dbReference type="Proteomes" id="UP000257451"/>
    </source>
</evidence>
<dbReference type="Proteomes" id="UP000257451">
    <property type="component" value="Unassembled WGS sequence"/>
</dbReference>
<dbReference type="EMBL" id="PEDF01000212">
    <property type="protein sequence ID" value="RFZ32252.1"/>
    <property type="molecule type" value="Genomic_DNA"/>
</dbReference>
<dbReference type="InterPro" id="IPR007421">
    <property type="entry name" value="Schlafen_AlbA_2_dom"/>
</dbReference>
<protein>
    <submittedName>
        <fullName evidence="2">Divergent AAA domain protein</fullName>
    </submittedName>
</protein>
<name>A0A3E2MMY2_MYCMR</name>
<proteinExistence type="predicted"/>
<dbReference type="InterPro" id="IPR038461">
    <property type="entry name" value="Schlafen_AlbA_2_dom_sf"/>
</dbReference>
<gene>
    <name evidence="2" type="ORF">DAVIS_05399</name>
</gene>
<comment type="caution">
    <text evidence="2">The sequence shown here is derived from an EMBL/GenBank/DDBJ whole genome shotgun (WGS) entry which is preliminary data.</text>
</comment>
<reference evidence="2 3" key="1">
    <citation type="journal article" date="2018" name="Sci. Rep.">
        <title>Extensive genomic diversity among Mycobacterium marinum strains revealed by whole genome sequencing.</title>
        <authorList>
            <person name="Das S."/>
            <person name="Pettersson B.M."/>
            <person name="Behra P.R."/>
            <person name="Mallick A."/>
            <person name="Cheramie M."/>
            <person name="Ramesh M."/>
            <person name="Shirreff L."/>
            <person name="DuCote T."/>
            <person name="Dasgupta S."/>
            <person name="Ennis D.G."/>
            <person name="Kirsebom L.A."/>
        </authorList>
    </citation>
    <scope>NUCLEOTIDE SEQUENCE [LARGE SCALE GENOMIC DNA]</scope>
    <source>
        <strain evidence="2 3">Davis1</strain>
    </source>
</reference>
<dbReference type="Gene3D" id="3.30.950.30">
    <property type="entry name" value="Schlafen, AAA domain"/>
    <property type="match status" value="1"/>
</dbReference>
<organism evidence="2 3">
    <name type="scientific">Mycobacterium marinum</name>
    <dbReference type="NCBI Taxonomy" id="1781"/>
    <lineage>
        <taxon>Bacteria</taxon>
        <taxon>Bacillati</taxon>
        <taxon>Actinomycetota</taxon>
        <taxon>Actinomycetes</taxon>
        <taxon>Mycobacteriales</taxon>
        <taxon>Mycobacteriaceae</taxon>
        <taxon>Mycobacterium</taxon>
        <taxon>Mycobacterium ulcerans group</taxon>
    </lineage>
</organism>
<dbReference type="AlphaFoldDB" id="A0A3E2MMY2"/>